<proteinExistence type="predicted"/>
<reference evidence="1" key="1">
    <citation type="submission" date="2021-06" db="EMBL/GenBank/DDBJ databases">
        <title>Parelaphostrongylus tenuis whole genome reference sequence.</title>
        <authorList>
            <person name="Garwood T.J."/>
            <person name="Larsen P.A."/>
            <person name="Fountain-Jones N.M."/>
            <person name="Garbe J.R."/>
            <person name="Macchietto M.G."/>
            <person name="Kania S.A."/>
            <person name="Gerhold R.W."/>
            <person name="Richards J.E."/>
            <person name="Wolf T.M."/>
        </authorList>
    </citation>
    <scope>NUCLEOTIDE SEQUENCE</scope>
    <source>
        <strain evidence="1">MNPRO001-30</strain>
        <tissue evidence="1">Meninges</tissue>
    </source>
</reference>
<name>A0AAD5QP29_PARTN</name>
<sequence>MSKISGVNSQFFLFGKRCDFYGTKVSRIEPLTYKFMITLKSPEERHIGTYGLEWNGQMERLSGFGMVITPPMVTHNSKAPTFNDGRWNYRTESIPMKWATSR</sequence>
<accession>A0AAD5QP29</accession>
<dbReference type="EMBL" id="JAHQIW010002756">
    <property type="protein sequence ID" value="KAJ1356260.1"/>
    <property type="molecule type" value="Genomic_DNA"/>
</dbReference>
<keyword evidence="2" id="KW-1185">Reference proteome</keyword>
<dbReference type="Proteomes" id="UP001196413">
    <property type="component" value="Unassembled WGS sequence"/>
</dbReference>
<dbReference type="AlphaFoldDB" id="A0AAD5QP29"/>
<evidence type="ECO:0000313" key="2">
    <source>
        <dbReference type="Proteomes" id="UP001196413"/>
    </source>
</evidence>
<evidence type="ECO:0000313" key="1">
    <source>
        <dbReference type="EMBL" id="KAJ1356260.1"/>
    </source>
</evidence>
<gene>
    <name evidence="1" type="ORF">KIN20_013935</name>
</gene>
<comment type="caution">
    <text evidence="1">The sequence shown here is derived from an EMBL/GenBank/DDBJ whole genome shotgun (WGS) entry which is preliminary data.</text>
</comment>
<protein>
    <submittedName>
        <fullName evidence="1">Uncharacterized protein</fullName>
    </submittedName>
</protein>
<organism evidence="1 2">
    <name type="scientific">Parelaphostrongylus tenuis</name>
    <name type="common">Meningeal worm</name>
    <dbReference type="NCBI Taxonomy" id="148309"/>
    <lineage>
        <taxon>Eukaryota</taxon>
        <taxon>Metazoa</taxon>
        <taxon>Ecdysozoa</taxon>
        <taxon>Nematoda</taxon>
        <taxon>Chromadorea</taxon>
        <taxon>Rhabditida</taxon>
        <taxon>Rhabditina</taxon>
        <taxon>Rhabditomorpha</taxon>
        <taxon>Strongyloidea</taxon>
        <taxon>Metastrongylidae</taxon>
        <taxon>Parelaphostrongylus</taxon>
    </lineage>
</organism>